<dbReference type="AlphaFoldDB" id="A0A2W2E7K9"/>
<evidence type="ECO:0000313" key="2">
    <source>
        <dbReference type="EMBL" id="PZG18391.1"/>
    </source>
</evidence>
<organism evidence="2 3">
    <name type="scientific">Nonomuraea aridisoli</name>
    <dbReference type="NCBI Taxonomy" id="2070368"/>
    <lineage>
        <taxon>Bacteria</taxon>
        <taxon>Bacillati</taxon>
        <taxon>Actinomycetota</taxon>
        <taxon>Actinomycetes</taxon>
        <taxon>Streptosporangiales</taxon>
        <taxon>Streptosporangiaceae</taxon>
        <taxon>Nonomuraea</taxon>
    </lineage>
</organism>
<dbReference type="InterPro" id="IPR051604">
    <property type="entry name" value="Ergot_Alk_Oxidoreductase"/>
</dbReference>
<dbReference type="PANTHER" id="PTHR43162">
    <property type="match status" value="1"/>
</dbReference>
<proteinExistence type="predicted"/>
<dbReference type="RefSeq" id="WP_111179630.1">
    <property type="nucleotide sequence ID" value="NZ_POUD01000053.1"/>
</dbReference>
<comment type="caution">
    <text evidence="2">The sequence shown here is derived from an EMBL/GenBank/DDBJ whole genome shotgun (WGS) entry which is preliminary data.</text>
</comment>
<reference evidence="2 3" key="1">
    <citation type="submission" date="2018-01" db="EMBL/GenBank/DDBJ databases">
        <title>Draft genome sequence of Nonomuraea sp. KC333.</title>
        <authorList>
            <person name="Sahin N."/>
            <person name="Saygin H."/>
            <person name="Ay H."/>
        </authorList>
    </citation>
    <scope>NUCLEOTIDE SEQUENCE [LARGE SCALE GENOMIC DNA]</scope>
    <source>
        <strain evidence="2 3">KC333</strain>
    </source>
</reference>
<dbReference type="InterPro" id="IPR036291">
    <property type="entry name" value="NAD(P)-bd_dom_sf"/>
</dbReference>
<gene>
    <name evidence="2" type="ORF">C1J01_15265</name>
</gene>
<dbReference type="SUPFAM" id="SSF51735">
    <property type="entry name" value="NAD(P)-binding Rossmann-fold domains"/>
    <property type="match status" value="1"/>
</dbReference>
<dbReference type="Gene3D" id="3.90.25.10">
    <property type="entry name" value="UDP-galactose 4-epimerase, domain 1"/>
    <property type="match status" value="1"/>
</dbReference>
<protein>
    <submittedName>
        <fullName evidence="2">Ergot alkaloid biosynthesis protein</fullName>
    </submittedName>
</protein>
<dbReference type="PANTHER" id="PTHR43162:SF1">
    <property type="entry name" value="PRESTALK A DIFFERENTIATION PROTEIN A"/>
    <property type="match status" value="1"/>
</dbReference>
<accession>A0A2W2E7K9</accession>
<evidence type="ECO:0000313" key="3">
    <source>
        <dbReference type="Proteomes" id="UP000249304"/>
    </source>
</evidence>
<dbReference type="OrthoDB" id="4457504at2"/>
<dbReference type="EMBL" id="POUD01000053">
    <property type="protein sequence ID" value="PZG18391.1"/>
    <property type="molecule type" value="Genomic_DNA"/>
</dbReference>
<dbReference type="InterPro" id="IPR016040">
    <property type="entry name" value="NAD(P)-bd_dom"/>
</dbReference>
<name>A0A2W2E7K9_9ACTN</name>
<feature type="domain" description="NAD(P)-binding" evidence="1">
    <location>
        <begin position="8"/>
        <end position="171"/>
    </location>
</feature>
<dbReference type="Gene3D" id="3.40.50.720">
    <property type="entry name" value="NAD(P)-binding Rossmann-like Domain"/>
    <property type="match status" value="1"/>
</dbReference>
<dbReference type="Pfam" id="PF13460">
    <property type="entry name" value="NAD_binding_10"/>
    <property type="match status" value="1"/>
</dbReference>
<evidence type="ECO:0000259" key="1">
    <source>
        <dbReference type="Pfam" id="PF13460"/>
    </source>
</evidence>
<dbReference type="Proteomes" id="UP000249304">
    <property type="component" value="Unassembled WGS sequence"/>
</dbReference>
<keyword evidence="3" id="KW-1185">Reference proteome</keyword>
<sequence length="281" mass="30369">MSEVLVVGATGTTGSRVVDFLRERDLPVRPASRRADLAGFVRFDWANRETHAPALTGVRAVYLVPPIGVAEPVPLVEPFLREAVRQGVRRVVLLGSSAVPESTSGVGALYGLVRTVMPEWTVLRPSWFMQNFAGESLALRTRDGEIISATGKGRVGFVDAADIASVAGHALTADVPHDTEHVLTGPETLSYDDVAALLTRHTGRPVRHRSVTVDELARHFTRHGIPSAFAAMLAGLDTDISDGSEDRVTDTVERVTGRPPRGFREFAERELRSGAPHGRVT</sequence>